<dbReference type="AlphaFoldDB" id="A0A9D5WUD0"/>
<name>A0A9D5WUD0_9BACT</name>
<protein>
    <submittedName>
        <fullName evidence="1">Uncharacterized protein</fullName>
    </submittedName>
</protein>
<proteinExistence type="predicted"/>
<accession>A0A9D5WUD0</accession>
<evidence type="ECO:0000313" key="2">
    <source>
        <dbReference type="Proteomes" id="UP000787419"/>
    </source>
</evidence>
<sequence>MITEQFVKDEFVAEVLRRDIGIIYKTQEEVAQRYFKVRTGTLRNELSRHDFSLQSSNGQFTVYLRVLPYLRFLDMQYRLPYSGLSSKRAKKQRAKYTIYNRVVWGVLYNETFPDIRAGFTNEVRAAWRKQMEEALSNKILPNEIK</sequence>
<gene>
    <name evidence="1" type="ORF">HXN55_03440</name>
</gene>
<reference evidence="1" key="1">
    <citation type="submission" date="2020-04" db="EMBL/GenBank/DDBJ databases">
        <title>Deep metagenomics examines the oral microbiome during advanced dental caries in children, revealing novel taxa and co-occurrences with host molecules.</title>
        <authorList>
            <person name="Baker J.L."/>
            <person name="Morton J.T."/>
            <person name="Dinis M."/>
            <person name="Alvarez R."/>
            <person name="Tran N.C."/>
            <person name="Knight R."/>
            <person name="Edlund A."/>
        </authorList>
    </citation>
    <scope>NUCLEOTIDE SEQUENCE</scope>
    <source>
        <strain evidence="1">JCVI_32_bin.50</strain>
    </source>
</reference>
<evidence type="ECO:0000313" key="1">
    <source>
        <dbReference type="EMBL" id="MBF1446430.1"/>
    </source>
</evidence>
<organism evidence="1 2">
    <name type="scientific">Prevotella nigrescens</name>
    <dbReference type="NCBI Taxonomy" id="28133"/>
    <lineage>
        <taxon>Bacteria</taxon>
        <taxon>Pseudomonadati</taxon>
        <taxon>Bacteroidota</taxon>
        <taxon>Bacteroidia</taxon>
        <taxon>Bacteroidales</taxon>
        <taxon>Prevotellaceae</taxon>
        <taxon>Prevotella</taxon>
    </lineage>
</organism>
<dbReference type="EMBL" id="JABZTM010000025">
    <property type="protein sequence ID" value="MBF1446430.1"/>
    <property type="molecule type" value="Genomic_DNA"/>
</dbReference>
<dbReference type="Proteomes" id="UP000787419">
    <property type="component" value="Unassembled WGS sequence"/>
</dbReference>
<comment type="caution">
    <text evidence="1">The sequence shown here is derived from an EMBL/GenBank/DDBJ whole genome shotgun (WGS) entry which is preliminary data.</text>
</comment>
<dbReference type="RefSeq" id="WP_278489435.1">
    <property type="nucleotide sequence ID" value="NZ_JABZTM010000025.1"/>
</dbReference>